<dbReference type="Proteomes" id="UP000249203">
    <property type="component" value="Unassembled WGS sequence"/>
</dbReference>
<dbReference type="EMBL" id="QLMD01000001">
    <property type="protein sequence ID" value="RAK01666.1"/>
    <property type="molecule type" value="Genomic_DNA"/>
</dbReference>
<evidence type="ECO:0000313" key="4">
    <source>
        <dbReference type="Proteomes" id="UP000249203"/>
    </source>
</evidence>
<reference evidence="3 5" key="1">
    <citation type="journal article" date="2018" name="Front. Microbiol.">
        <title>Genome-Based Analysis Reveals the Taxonomy and Diversity of the Family Idiomarinaceae.</title>
        <authorList>
            <person name="Liu Y."/>
            <person name="Lai Q."/>
            <person name="Shao Z."/>
        </authorList>
    </citation>
    <scope>NUCLEOTIDE SEQUENCE [LARGE SCALE GENOMIC DNA]</scope>
    <source>
        <strain evidence="3 5">CF12-14</strain>
    </source>
</reference>
<dbReference type="RefSeq" id="WP_111568143.1">
    <property type="nucleotide sequence ID" value="NZ_PIPK01000001.1"/>
</dbReference>
<sequence length="233" mass="26279">MEWLVSGLIFLHVTSGAVALVTFWLPLLLPKGKQAHRVTGRVFAISMIVCGVIAMVLASFHLTSPQWVEGAADTRLQLGWMMLYLGLLATVLVLFGLKTVRNKGRHHLYKTTWILFLHGALALLAAWVFWLGWSQRELLLIGVAFIAFLMVPGNLRFILRKPVAAPGKLRREWLYQHFTSMIGAGIAGYSAFLSFGAAMYMPTHAFNPYLWTIPTILGVSFMMWLSKRQPRYD</sequence>
<accession>A0A327XBN2</accession>
<dbReference type="OrthoDB" id="5984490at2"/>
<reference evidence="2 4" key="2">
    <citation type="submission" date="2018-06" db="EMBL/GenBank/DDBJ databases">
        <title>Genomic Encyclopedia of Type Strains, Phase III (KMG-III): the genomes of soil and plant-associated and newly described type strains.</title>
        <authorList>
            <person name="Whitman W."/>
        </authorList>
    </citation>
    <scope>NUCLEOTIDE SEQUENCE [LARGE SCALE GENOMIC DNA]</scope>
    <source>
        <strain evidence="2 4">CGMCC 1.15366</strain>
    </source>
</reference>
<feature type="transmembrane region" description="Helical" evidence="1">
    <location>
        <begin position="80"/>
        <end position="100"/>
    </location>
</feature>
<feature type="transmembrane region" description="Helical" evidence="1">
    <location>
        <begin position="6"/>
        <end position="29"/>
    </location>
</feature>
<feature type="transmembrane region" description="Helical" evidence="1">
    <location>
        <begin position="208"/>
        <end position="225"/>
    </location>
</feature>
<evidence type="ECO:0000256" key="1">
    <source>
        <dbReference type="SAM" id="Phobius"/>
    </source>
</evidence>
<feature type="transmembrane region" description="Helical" evidence="1">
    <location>
        <begin position="180"/>
        <end position="202"/>
    </location>
</feature>
<keyword evidence="1" id="KW-0812">Transmembrane</keyword>
<evidence type="ECO:0008006" key="6">
    <source>
        <dbReference type="Google" id="ProtNLM"/>
    </source>
</evidence>
<evidence type="ECO:0000313" key="5">
    <source>
        <dbReference type="Proteomes" id="UP000287865"/>
    </source>
</evidence>
<feature type="transmembrane region" description="Helical" evidence="1">
    <location>
        <begin position="41"/>
        <end position="60"/>
    </location>
</feature>
<proteinExistence type="predicted"/>
<feature type="transmembrane region" description="Helical" evidence="1">
    <location>
        <begin position="139"/>
        <end position="159"/>
    </location>
</feature>
<feature type="transmembrane region" description="Helical" evidence="1">
    <location>
        <begin position="112"/>
        <end position="133"/>
    </location>
</feature>
<gene>
    <name evidence="2" type="ORF">B0I24_101290</name>
    <name evidence="3" type="ORF">CWE07_01390</name>
</gene>
<organism evidence="2 4">
    <name type="scientific">Aliidiomarina maris</name>
    <dbReference type="NCBI Taxonomy" id="531312"/>
    <lineage>
        <taxon>Bacteria</taxon>
        <taxon>Pseudomonadati</taxon>
        <taxon>Pseudomonadota</taxon>
        <taxon>Gammaproteobacteria</taxon>
        <taxon>Alteromonadales</taxon>
        <taxon>Idiomarinaceae</taxon>
        <taxon>Aliidiomarina</taxon>
    </lineage>
</organism>
<dbReference type="Proteomes" id="UP000287865">
    <property type="component" value="Unassembled WGS sequence"/>
</dbReference>
<keyword evidence="5" id="KW-1185">Reference proteome</keyword>
<keyword evidence="1" id="KW-1133">Transmembrane helix</keyword>
<dbReference type="EMBL" id="PIPK01000001">
    <property type="protein sequence ID" value="RUO28488.1"/>
    <property type="molecule type" value="Genomic_DNA"/>
</dbReference>
<keyword evidence="1" id="KW-0472">Membrane</keyword>
<evidence type="ECO:0000313" key="3">
    <source>
        <dbReference type="EMBL" id="RUO28488.1"/>
    </source>
</evidence>
<protein>
    <recommendedName>
        <fullName evidence="6">DUF2306 domain-containing protein</fullName>
    </recommendedName>
</protein>
<comment type="caution">
    <text evidence="2">The sequence shown here is derived from an EMBL/GenBank/DDBJ whole genome shotgun (WGS) entry which is preliminary data.</text>
</comment>
<dbReference type="AlphaFoldDB" id="A0A327XBN2"/>
<name>A0A327XBN2_9GAMM</name>
<evidence type="ECO:0000313" key="2">
    <source>
        <dbReference type="EMBL" id="RAK01666.1"/>
    </source>
</evidence>